<name>A0A9D2NWB6_9FIRM</name>
<evidence type="ECO:0000313" key="2">
    <source>
        <dbReference type="Proteomes" id="UP000823894"/>
    </source>
</evidence>
<dbReference type="Gene3D" id="3.40.190.10">
    <property type="entry name" value="Periplasmic binding protein-like II"/>
    <property type="match status" value="1"/>
</dbReference>
<protein>
    <submittedName>
        <fullName evidence="1">Carbohydrate ABC transporter substrate-binding protein</fullName>
    </submittedName>
</protein>
<dbReference type="SUPFAM" id="SSF53850">
    <property type="entry name" value="Periplasmic binding protein-like II"/>
    <property type="match status" value="1"/>
</dbReference>
<dbReference type="EMBL" id="DWWK01000208">
    <property type="protein sequence ID" value="HJC39861.1"/>
    <property type="molecule type" value="Genomic_DNA"/>
</dbReference>
<comment type="caution">
    <text evidence="1">The sequence shown here is derived from an EMBL/GenBank/DDBJ whole genome shotgun (WGS) entry which is preliminary data.</text>
</comment>
<dbReference type="Proteomes" id="UP000823894">
    <property type="component" value="Unassembled WGS sequence"/>
</dbReference>
<proteinExistence type="predicted"/>
<dbReference type="InterPro" id="IPR050490">
    <property type="entry name" value="Bact_solute-bd_prot1"/>
</dbReference>
<sequence>SALIKDHALADITDVMEEVEDKLLPGFLDTKSCQPYDDGKIYLAPMYYSPMGMWYNKDYFEKNSLEVPETWDEFFALGNDERSADRALFAYQGIYPAYMESVILSSIASSAGTEAMDACLNYEEGAWRNEKVREVLNNIAKIGTEGYLLEGSIFMDHTQAQAEWLEGEAMFIPAGSWIENEMVRATRENGFSFGFAAAPALEQDDERYVYTRIEEMYIPAAAENIEAAKEFLAFQYSDAAIELNAKLAKGVPPVVGATEKIKDYASEAVYESYRIFEQGYKPYMGEFAAVTGSNIVPRDSFYAQVGEVMSGMKTVDEWIEEMEAIGDQVRDSKVQ</sequence>
<dbReference type="NCBIfam" id="TIGR03850">
    <property type="entry name" value="bind_CPR_0540"/>
    <property type="match status" value="1"/>
</dbReference>
<dbReference type="Pfam" id="PF01547">
    <property type="entry name" value="SBP_bac_1"/>
    <property type="match status" value="1"/>
</dbReference>
<feature type="non-terminal residue" evidence="1">
    <location>
        <position position="1"/>
    </location>
</feature>
<gene>
    <name evidence="1" type="ORF">H9757_12525</name>
</gene>
<reference evidence="1" key="2">
    <citation type="submission" date="2021-04" db="EMBL/GenBank/DDBJ databases">
        <authorList>
            <person name="Gilroy R."/>
        </authorList>
    </citation>
    <scope>NUCLEOTIDE SEQUENCE</scope>
    <source>
        <strain evidence="1">ChiGjej1B1-1692</strain>
    </source>
</reference>
<reference evidence="1" key="1">
    <citation type="journal article" date="2021" name="PeerJ">
        <title>Extensive microbial diversity within the chicken gut microbiome revealed by metagenomics and culture.</title>
        <authorList>
            <person name="Gilroy R."/>
            <person name="Ravi A."/>
            <person name="Getino M."/>
            <person name="Pursley I."/>
            <person name="Horton D.L."/>
            <person name="Alikhan N.F."/>
            <person name="Baker D."/>
            <person name="Gharbi K."/>
            <person name="Hall N."/>
            <person name="Watson M."/>
            <person name="Adriaenssens E.M."/>
            <person name="Foster-Nyarko E."/>
            <person name="Jarju S."/>
            <person name="Secka A."/>
            <person name="Antonio M."/>
            <person name="Oren A."/>
            <person name="Chaudhuri R.R."/>
            <person name="La Ragione R."/>
            <person name="Hildebrand F."/>
            <person name="Pallen M.J."/>
        </authorList>
    </citation>
    <scope>NUCLEOTIDE SEQUENCE</scope>
    <source>
        <strain evidence="1">ChiGjej1B1-1692</strain>
    </source>
</reference>
<accession>A0A9D2NWB6</accession>
<evidence type="ECO:0000313" key="1">
    <source>
        <dbReference type="EMBL" id="HJC39861.1"/>
    </source>
</evidence>
<dbReference type="InterPro" id="IPR022387">
    <property type="entry name" value="Bind_CPR0540"/>
</dbReference>
<dbReference type="PANTHER" id="PTHR43649:SF12">
    <property type="entry name" value="DIACETYLCHITOBIOSE BINDING PROTEIN DASA"/>
    <property type="match status" value="1"/>
</dbReference>
<dbReference type="AlphaFoldDB" id="A0A9D2NWB6"/>
<dbReference type="PANTHER" id="PTHR43649">
    <property type="entry name" value="ARABINOSE-BINDING PROTEIN-RELATED"/>
    <property type="match status" value="1"/>
</dbReference>
<organism evidence="1 2">
    <name type="scientific">Candidatus Mediterraneibacter faecigallinarum</name>
    <dbReference type="NCBI Taxonomy" id="2838669"/>
    <lineage>
        <taxon>Bacteria</taxon>
        <taxon>Bacillati</taxon>
        <taxon>Bacillota</taxon>
        <taxon>Clostridia</taxon>
        <taxon>Lachnospirales</taxon>
        <taxon>Lachnospiraceae</taxon>
        <taxon>Mediterraneibacter</taxon>
    </lineage>
</organism>
<dbReference type="InterPro" id="IPR006059">
    <property type="entry name" value="SBP"/>
</dbReference>